<dbReference type="VEuPathDB" id="TrichDB:TRFO_29081"/>
<organism evidence="1 2">
    <name type="scientific">Tritrichomonas foetus</name>
    <dbReference type="NCBI Taxonomy" id="1144522"/>
    <lineage>
        <taxon>Eukaryota</taxon>
        <taxon>Metamonada</taxon>
        <taxon>Parabasalia</taxon>
        <taxon>Tritrichomonadida</taxon>
        <taxon>Tritrichomonadidae</taxon>
        <taxon>Tritrichomonas</taxon>
    </lineage>
</organism>
<sequence length="211" mass="25458">MHGEQLDYCKMIMNLLKVQPGNNLFLNPPAEFAYEPTFQTIEEKLYTFQFQTYLDFYIDLSFFFFELSDFYESDIPKQRQIAYFQLKLRKKIMHAPKTSENMNYYQFKKLYITLKDLIYITGHTLKLNSNNQTDKEISRSNSSNFASFIKDEEVEEMQRRIDQSSPDISFKIYRIIRQYMPDMVEIPEHMEISKSNLNSKIWRALKKLFEM</sequence>
<dbReference type="Proteomes" id="UP000179807">
    <property type="component" value="Unassembled WGS sequence"/>
</dbReference>
<keyword evidence="2" id="KW-1185">Reference proteome</keyword>
<protein>
    <submittedName>
        <fullName evidence="1">Uncharacterized protein</fullName>
    </submittedName>
</protein>
<gene>
    <name evidence="1" type="ORF">TRFO_29081</name>
</gene>
<evidence type="ECO:0000313" key="1">
    <source>
        <dbReference type="EMBL" id="OHT03527.1"/>
    </source>
</evidence>
<dbReference type="GeneID" id="94841267"/>
<name>A0A1J4JWK5_9EUKA</name>
<dbReference type="RefSeq" id="XP_068356663.1">
    <property type="nucleotide sequence ID" value="XM_068506563.1"/>
</dbReference>
<comment type="caution">
    <text evidence="1">The sequence shown here is derived from an EMBL/GenBank/DDBJ whole genome shotgun (WGS) entry which is preliminary data.</text>
</comment>
<dbReference type="AlphaFoldDB" id="A0A1J4JWK5"/>
<proteinExistence type="predicted"/>
<reference evidence="1" key="1">
    <citation type="submission" date="2016-10" db="EMBL/GenBank/DDBJ databases">
        <authorList>
            <person name="Benchimol M."/>
            <person name="Almeida L.G."/>
            <person name="Vasconcelos A.T."/>
            <person name="Perreira-Neves A."/>
            <person name="Rosa I.A."/>
            <person name="Tasca T."/>
            <person name="Bogo M.R."/>
            <person name="de Souza W."/>
        </authorList>
    </citation>
    <scope>NUCLEOTIDE SEQUENCE [LARGE SCALE GENOMIC DNA]</scope>
    <source>
        <strain evidence="1">K</strain>
    </source>
</reference>
<dbReference type="EMBL" id="MLAK01000824">
    <property type="protein sequence ID" value="OHT03527.1"/>
    <property type="molecule type" value="Genomic_DNA"/>
</dbReference>
<evidence type="ECO:0000313" key="2">
    <source>
        <dbReference type="Proteomes" id="UP000179807"/>
    </source>
</evidence>
<accession>A0A1J4JWK5</accession>